<gene>
    <name evidence="3" type="ORF">GKD85_02260</name>
</gene>
<accession>A0A6L5TDB5</accession>
<organism evidence="3 4">
    <name type="scientific">Faecalibacterium prausnitzii</name>
    <dbReference type="NCBI Taxonomy" id="853"/>
    <lineage>
        <taxon>Bacteria</taxon>
        <taxon>Bacillati</taxon>
        <taxon>Bacillota</taxon>
        <taxon>Clostridia</taxon>
        <taxon>Eubacteriales</taxon>
        <taxon>Oscillospiraceae</taxon>
        <taxon>Faecalibacterium</taxon>
    </lineage>
</organism>
<feature type="chain" id="PRO_5026804290" description="DUF4367 domain-containing protein" evidence="2">
    <location>
        <begin position="30"/>
        <end position="155"/>
    </location>
</feature>
<name>A0A6L5TDB5_9FIRM</name>
<sequence>MRKISVFAVSCAAVLLLSACGSSSSSVPASSGASSAVSSSSEPVSSVSVSSSASVDDAFSDFEAALSENGIAYTEKVRMAAELIGGVDGYKYKTPDYNIEVYTFDPSSDAYLTTEKDGTVIMEGFGSFPAYAHNGMVLVQTDNLPQEVIDLFDAM</sequence>
<evidence type="ECO:0008006" key="5">
    <source>
        <dbReference type="Google" id="ProtNLM"/>
    </source>
</evidence>
<dbReference type="PROSITE" id="PS51257">
    <property type="entry name" value="PROKAR_LIPOPROTEIN"/>
    <property type="match status" value="1"/>
</dbReference>
<evidence type="ECO:0000313" key="4">
    <source>
        <dbReference type="Proteomes" id="UP000477010"/>
    </source>
</evidence>
<reference evidence="3 4" key="1">
    <citation type="journal article" date="2019" name="Nat. Med.">
        <title>A library of human gut bacterial isolates paired with longitudinal multiomics data enables mechanistic microbiome research.</title>
        <authorList>
            <person name="Poyet M."/>
            <person name="Groussin M."/>
            <person name="Gibbons S.M."/>
            <person name="Avila-Pacheco J."/>
            <person name="Jiang X."/>
            <person name="Kearney S.M."/>
            <person name="Perrotta A.R."/>
            <person name="Berdy B."/>
            <person name="Zhao S."/>
            <person name="Lieberman T.D."/>
            <person name="Swanson P.K."/>
            <person name="Smith M."/>
            <person name="Roesemann S."/>
            <person name="Alexander J.E."/>
            <person name="Rich S.A."/>
            <person name="Livny J."/>
            <person name="Vlamakis H."/>
            <person name="Clish C."/>
            <person name="Bullock K."/>
            <person name="Deik A."/>
            <person name="Scott J."/>
            <person name="Pierce K.A."/>
            <person name="Xavier R.J."/>
            <person name="Alm E.J."/>
        </authorList>
    </citation>
    <scope>NUCLEOTIDE SEQUENCE [LARGE SCALE GENOMIC DNA]</scope>
    <source>
        <strain evidence="3 4">BIOML-B9</strain>
    </source>
</reference>
<evidence type="ECO:0000256" key="2">
    <source>
        <dbReference type="SAM" id="SignalP"/>
    </source>
</evidence>
<feature type="region of interest" description="Disordered" evidence="1">
    <location>
        <begin position="23"/>
        <end position="43"/>
    </location>
</feature>
<comment type="caution">
    <text evidence="3">The sequence shown here is derived from an EMBL/GenBank/DDBJ whole genome shotgun (WGS) entry which is preliminary data.</text>
</comment>
<proteinExistence type="predicted"/>
<dbReference type="AlphaFoldDB" id="A0A6L5TDB5"/>
<dbReference type="RefSeq" id="WP_154251980.1">
    <property type="nucleotide sequence ID" value="NZ_WKPZ01000004.1"/>
</dbReference>
<evidence type="ECO:0000256" key="1">
    <source>
        <dbReference type="SAM" id="MobiDB-lite"/>
    </source>
</evidence>
<dbReference type="EMBL" id="WKQE01000002">
    <property type="protein sequence ID" value="MSC79655.1"/>
    <property type="molecule type" value="Genomic_DNA"/>
</dbReference>
<evidence type="ECO:0000313" key="3">
    <source>
        <dbReference type="EMBL" id="MSC79655.1"/>
    </source>
</evidence>
<protein>
    <recommendedName>
        <fullName evidence="5">DUF4367 domain-containing protein</fullName>
    </recommendedName>
</protein>
<feature type="signal peptide" evidence="2">
    <location>
        <begin position="1"/>
        <end position="29"/>
    </location>
</feature>
<dbReference type="Proteomes" id="UP000477010">
    <property type="component" value="Unassembled WGS sequence"/>
</dbReference>
<keyword evidence="2" id="KW-0732">Signal</keyword>